<dbReference type="SUPFAM" id="SSF56634">
    <property type="entry name" value="Heme-dependent catalase-like"/>
    <property type="match status" value="1"/>
</dbReference>
<keyword evidence="6" id="KW-0408">Iron</keyword>
<gene>
    <name evidence="10" type="ORF">ABL_05215</name>
</gene>
<dbReference type="InterPro" id="IPR020835">
    <property type="entry name" value="Catalase_sf"/>
</dbReference>
<evidence type="ECO:0000313" key="10">
    <source>
        <dbReference type="EMBL" id="GAQ42554.1"/>
    </source>
</evidence>
<evidence type="ECO:0000256" key="7">
    <source>
        <dbReference type="ARBA" id="ARBA00023324"/>
    </source>
</evidence>
<dbReference type="FunFam" id="2.40.180.10:FF:000001">
    <property type="entry name" value="Catalase"/>
    <property type="match status" value="1"/>
</dbReference>
<dbReference type="PRINTS" id="PR00067">
    <property type="entry name" value="CATALASE"/>
</dbReference>
<protein>
    <submittedName>
        <fullName evidence="10">Catalase</fullName>
    </submittedName>
</protein>
<dbReference type="GO" id="GO:0004096">
    <property type="term" value="F:catalase activity"/>
    <property type="evidence" value="ECO:0007669"/>
    <property type="project" value="UniProtKB-EC"/>
</dbReference>
<accession>A0A100IJT5</accession>
<dbReference type="VEuPathDB" id="FungiDB:An14g07200"/>
<dbReference type="GO" id="GO:0042542">
    <property type="term" value="P:response to hydrogen peroxide"/>
    <property type="evidence" value="ECO:0007669"/>
    <property type="project" value="TreeGrafter"/>
</dbReference>
<comment type="caution">
    <text evidence="10">The sequence shown here is derived from an EMBL/GenBank/DDBJ whole genome shotgun (WGS) entry which is preliminary data.</text>
</comment>
<dbReference type="CDD" id="cd08157">
    <property type="entry name" value="catalase_fungal"/>
    <property type="match status" value="1"/>
</dbReference>
<comment type="similarity">
    <text evidence="1">Belongs to the catalase family.</text>
</comment>
<keyword evidence="5" id="KW-0560">Oxidoreductase</keyword>
<dbReference type="GO" id="GO:0020037">
    <property type="term" value="F:heme binding"/>
    <property type="evidence" value="ECO:0007669"/>
    <property type="project" value="InterPro"/>
</dbReference>
<dbReference type="PANTHER" id="PTHR11465">
    <property type="entry name" value="CATALASE"/>
    <property type="match status" value="1"/>
</dbReference>
<name>A0A100IJT5_ASPNG</name>
<comment type="function">
    <text evidence="8">Catalyzes the degradation of hydrogen peroxide (H(2)O(2)) generated by peroxisomal oxidases to water and oxygen, thereby protecting cells from the toxic effects of hydrogen peroxide.</text>
</comment>
<evidence type="ECO:0000256" key="5">
    <source>
        <dbReference type="ARBA" id="ARBA00023002"/>
    </source>
</evidence>
<evidence type="ECO:0000256" key="4">
    <source>
        <dbReference type="ARBA" id="ARBA00022723"/>
    </source>
</evidence>
<dbReference type="EMBL" id="BCMY01000008">
    <property type="protein sequence ID" value="GAQ42554.1"/>
    <property type="molecule type" value="Genomic_DNA"/>
</dbReference>
<dbReference type="SMART" id="SM01060">
    <property type="entry name" value="Catalase"/>
    <property type="match status" value="1"/>
</dbReference>
<dbReference type="AlphaFoldDB" id="A0A100IJT5"/>
<keyword evidence="7" id="KW-0376">Hydrogen peroxide</keyword>
<dbReference type="GO" id="GO:0042744">
    <property type="term" value="P:hydrogen peroxide catabolic process"/>
    <property type="evidence" value="ECO:0007669"/>
    <property type="project" value="UniProtKB-KW"/>
</dbReference>
<sequence>MSKPVYTLAEGQPLPNPSVSTTLPTFGGGAITTLGDTLLIETLTHFNRERIPERVVHAKGNGAWGEFRVTKDISHLTHAKFLNGVGKTTKVLFRASTTGGEKGSADTVRDVHGFSVKFFTEEGNHDIVGNHVPVFFVRDPVRFPSLNRSHKRHPTTGLPDMNMYWDFHSNQPESVHTLMHVFGSRGLPQSARRMTGFGIHTFKLVGHDGKFRYCKFHFRPVLGSHNFTPEEATRMAGVNPDFHNEDLFQAILRGDYPKWKFYIQVMEPEQAESYGRAVFDITKVWPHKDFPLIEVGEMTLNRNPENFFAEIEQAAFSPSNLVPGIAVTPDPMLQARMFAYPDAQRYRLGVNYTQLPPNRAICPVYAPYERDGLATMGRNYGGDPNYIKSTLTPGVFSQSVQEVRHHEWLRSGAVLGLNEIPVDDEDFVQPRALWNNVFDEAERSLWVNNVAEALEGVVPEIQKATIAMFSRVEPQIGQRLEAKLKSSSRQYREWFKQEMVPEMSTWWGESWSRDLTPHNPASYPLRSDQDQQLTTEHSAMAVQSLLDSNRYNASLMDNSPHPAEPSIWSDPAVQETCLMRYFVEELAPWFDSCDAGKHFALVMPDRAVQCPALLYAVYSAAARHLGRWQSTGTRPVAFAGRHLPNLGDGMALNYQSLCISHLMSADDTEIHNVDLLAASVILRFYEEFDAALAGVDGKTHLRGTQVFLNAQGHAALRCGGLQLAAFWVGIRQEFHKAFLEQRVAELDLSCCDGSVYRQLDSTDDPTWANRVVLHCVDVLRYCYGEEGQTRSQYEELCAYNQQWQALTPPTFDPLYCRPPNTVKGEIFPVLWYLDDCIVTGIQHWHLARLLLAVFDPTVPRLGPGRKAAIARREAEVKHHVFSLCGIAISNKTAPALVSACMGVSMCGDRMTDRREQEALFDILLKTEQIHGLTTTHAQNSLRAAWEWGTTVSQVPSFNPNI</sequence>
<dbReference type="VEuPathDB" id="FungiDB:ASPNIDRAFT2_1181451"/>
<keyword evidence="4" id="KW-0479">Metal-binding</keyword>
<dbReference type="InterPro" id="IPR002226">
    <property type="entry name" value="Catalase_haem_BS"/>
</dbReference>
<evidence type="ECO:0000256" key="1">
    <source>
        <dbReference type="ARBA" id="ARBA00005329"/>
    </source>
</evidence>
<dbReference type="VEuPathDB" id="FungiDB:An14g07190"/>
<dbReference type="VEuPathDB" id="FungiDB:ATCC64974_5890"/>
<dbReference type="VEuPathDB" id="FungiDB:ATCC64974_5880"/>
<dbReference type="Pfam" id="PF11951">
    <property type="entry name" value="Fungal_trans_2"/>
    <property type="match status" value="1"/>
</dbReference>
<dbReference type="InterPro" id="IPR018028">
    <property type="entry name" value="Catalase"/>
</dbReference>
<dbReference type="GO" id="GO:0005739">
    <property type="term" value="C:mitochondrion"/>
    <property type="evidence" value="ECO:0007669"/>
    <property type="project" value="TreeGrafter"/>
</dbReference>
<evidence type="ECO:0000256" key="8">
    <source>
        <dbReference type="ARBA" id="ARBA00044729"/>
    </source>
</evidence>
<dbReference type="GO" id="GO:0005777">
    <property type="term" value="C:peroxisome"/>
    <property type="evidence" value="ECO:0007669"/>
    <property type="project" value="TreeGrafter"/>
</dbReference>
<evidence type="ECO:0000313" key="11">
    <source>
        <dbReference type="Proteomes" id="UP000068243"/>
    </source>
</evidence>
<proteinExistence type="inferred from homology"/>
<dbReference type="InterPro" id="IPR011614">
    <property type="entry name" value="Catalase_core"/>
</dbReference>
<feature type="domain" description="Catalase core" evidence="9">
    <location>
        <begin position="7"/>
        <end position="395"/>
    </location>
</feature>
<dbReference type="InterPro" id="IPR021858">
    <property type="entry name" value="Fun_TF"/>
</dbReference>
<keyword evidence="3" id="KW-0349">Heme</keyword>
<dbReference type="VEuPathDB" id="FungiDB:M747DRAFT_311311"/>
<dbReference type="PANTHER" id="PTHR11465:SF26">
    <property type="entry name" value="CATALASE 2"/>
    <property type="match status" value="1"/>
</dbReference>
<dbReference type="PaxDb" id="5061-CADANGAP00011435"/>
<dbReference type="Gene3D" id="2.40.180.10">
    <property type="entry name" value="Catalase core domain"/>
    <property type="match status" value="1"/>
</dbReference>
<dbReference type="VEuPathDB" id="FungiDB:M747DRAFT_250687"/>
<dbReference type="OrthoDB" id="6880011at2759"/>
<evidence type="ECO:0000256" key="6">
    <source>
        <dbReference type="ARBA" id="ARBA00023004"/>
    </source>
</evidence>
<evidence type="ECO:0000256" key="2">
    <source>
        <dbReference type="ARBA" id="ARBA00022559"/>
    </source>
</evidence>
<dbReference type="Pfam" id="PF00199">
    <property type="entry name" value="Catalase"/>
    <property type="match status" value="1"/>
</dbReference>
<organism evidence="10 11">
    <name type="scientific">Aspergillus niger</name>
    <dbReference type="NCBI Taxonomy" id="5061"/>
    <lineage>
        <taxon>Eukaryota</taxon>
        <taxon>Fungi</taxon>
        <taxon>Dikarya</taxon>
        <taxon>Ascomycota</taxon>
        <taxon>Pezizomycotina</taxon>
        <taxon>Eurotiomycetes</taxon>
        <taxon>Eurotiomycetidae</taxon>
        <taxon>Eurotiales</taxon>
        <taxon>Aspergillaceae</taxon>
        <taxon>Aspergillus</taxon>
        <taxon>Aspergillus subgen. Circumdati</taxon>
    </lineage>
</organism>
<reference evidence="11" key="1">
    <citation type="journal article" date="2016" name="Genome Announc.">
        <title>Draft genome sequence of Aspergillus niger strain An76.</title>
        <authorList>
            <person name="Gong W."/>
            <person name="Cheng Z."/>
            <person name="Zhang H."/>
            <person name="Liu L."/>
            <person name="Gao P."/>
            <person name="Wang L."/>
        </authorList>
    </citation>
    <scope>NUCLEOTIDE SEQUENCE [LARGE SCALE GENOMIC DNA]</scope>
    <source>
        <strain evidence="11">An76</strain>
    </source>
</reference>
<evidence type="ECO:0000259" key="9">
    <source>
        <dbReference type="SMART" id="SM01060"/>
    </source>
</evidence>
<dbReference type="Proteomes" id="UP000068243">
    <property type="component" value="Unassembled WGS sequence"/>
</dbReference>
<dbReference type="VEuPathDB" id="FungiDB:ASPNIDRAFT2_1203169"/>
<evidence type="ECO:0000256" key="3">
    <source>
        <dbReference type="ARBA" id="ARBA00022617"/>
    </source>
</evidence>
<dbReference type="GO" id="GO:0046872">
    <property type="term" value="F:metal ion binding"/>
    <property type="evidence" value="ECO:0007669"/>
    <property type="project" value="UniProtKB-KW"/>
</dbReference>
<dbReference type="PROSITE" id="PS00437">
    <property type="entry name" value="CATALASE_1"/>
    <property type="match status" value="1"/>
</dbReference>
<dbReference type="InterPro" id="IPR010582">
    <property type="entry name" value="Catalase_immune_responsive"/>
</dbReference>
<dbReference type="Pfam" id="PF06628">
    <property type="entry name" value="Catalase-rel"/>
    <property type="match status" value="1"/>
</dbReference>
<keyword evidence="2" id="KW-0575">Peroxidase</keyword>
<dbReference type="PROSITE" id="PS51402">
    <property type="entry name" value="CATALASE_3"/>
    <property type="match status" value="1"/>
</dbReference>